<dbReference type="InterPro" id="IPR057326">
    <property type="entry name" value="KR_dom"/>
</dbReference>
<keyword evidence="2" id="KW-0597">Phosphoprotein</keyword>
<dbReference type="Gene3D" id="3.30.70.3290">
    <property type="match status" value="1"/>
</dbReference>
<dbReference type="Gene3D" id="3.40.47.10">
    <property type="match status" value="1"/>
</dbReference>
<keyword evidence="5" id="KW-0175">Coiled coil</keyword>
<keyword evidence="4" id="KW-0012">Acyltransferase</keyword>
<protein>
    <submittedName>
        <fullName evidence="8">SDR family NAD(P)-dependent oxidoreductase</fullName>
    </submittedName>
</protein>
<dbReference type="InterPro" id="IPR050091">
    <property type="entry name" value="PKS_NRPS_Biosynth_Enz"/>
</dbReference>
<dbReference type="PROSITE" id="PS50075">
    <property type="entry name" value="CARRIER"/>
    <property type="match status" value="1"/>
</dbReference>
<evidence type="ECO:0000313" key="9">
    <source>
        <dbReference type="Proteomes" id="UP000266677"/>
    </source>
</evidence>
<dbReference type="SMART" id="SM00823">
    <property type="entry name" value="PKS_PP"/>
    <property type="match status" value="1"/>
</dbReference>
<dbReference type="OrthoDB" id="9778690at2"/>
<dbReference type="SUPFAM" id="SSF51735">
    <property type="entry name" value="NAD(P)-binding Rossmann-fold domains"/>
    <property type="match status" value="2"/>
</dbReference>
<dbReference type="InterPro" id="IPR016035">
    <property type="entry name" value="Acyl_Trfase/lysoPLipase"/>
</dbReference>
<dbReference type="GO" id="GO:0004315">
    <property type="term" value="F:3-oxoacyl-[acyl-carrier-protein] synthase activity"/>
    <property type="evidence" value="ECO:0007669"/>
    <property type="project" value="InterPro"/>
</dbReference>
<evidence type="ECO:0000259" key="7">
    <source>
        <dbReference type="PROSITE" id="PS52004"/>
    </source>
</evidence>
<dbReference type="InterPro" id="IPR001227">
    <property type="entry name" value="Ac_transferase_dom_sf"/>
</dbReference>
<dbReference type="Pfam" id="PF00698">
    <property type="entry name" value="Acyl_transf_1"/>
    <property type="match status" value="1"/>
</dbReference>
<dbReference type="FunFam" id="3.40.366.10:FF:000002">
    <property type="entry name" value="Probable polyketide synthase 2"/>
    <property type="match status" value="1"/>
</dbReference>
<dbReference type="InterPro" id="IPR036291">
    <property type="entry name" value="NAD(P)-bd_dom_sf"/>
</dbReference>
<dbReference type="SUPFAM" id="SSF55048">
    <property type="entry name" value="Probable ACP-binding domain of malonyl-CoA ACP transacylase"/>
    <property type="match status" value="1"/>
</dbReference>
<dbReference type="SMART" id="SM00822">
    <property type="entry name" value="PKS_KR"/>
    <property type="match status" value="1"/>
</dbReference>
<proteinExistence type="predicted"/>
<dbReference type="SUPFAM" id="SSF52151">
    <property type="entry name" value="FabD/lysophospholipase-like"/>
    <property type="match status" value="1"/>
</dbReference>
<dbReference type="PANTHER" id="PTHR43775">
    <property type="entry name" value="FATTY ACID SYNTHASE"/>
    <property type="match status" value="1"/>
</dbReference>
<evidence type="ECO:0000256" key="1">
    <source>
        <dbReference type="ARBA" id="ARBA00022450"/>
    </source>
</evidence>
<dbReference type="InterPro" id="IPR020806">
    <property type="entry name" value="PKS_PP-bd"/>
</dbReference>
<dbReference type="GO" id="GO:0071770">
    <property type="term" value="P:DIM/DIP cell wall layer assembly"/>
    <property type="evidence" value="ECO:0007669"/>
    <property type="project" value="TreeGrafter"/>
</dbReference>
<comment type="caution">
    <text evidence="8">The sequence shown here is derived from an EMBL/GenBank/DDBJ whole genome shotgun (WGS) entry which is preliminary data.</text>
</comment>
<dbReference type="InterPro" id="IPR036736">
    <property type="entry name" value="ACP-like_sf"/>
</dbReference>
<evidence type="ECO:0000256" key="5">
    <source>
        <dbReference type="SAM" id="Coils"/>
    </source>
</evidence>
<dbReference type="Pfam" id="PF00109">
    <property type="entry name" value="ketoacyl-synt"/>
    <property type="match status" value="1"/>
</dbReference>
<dbReference type="SMART" id="SM00827">
    <property type="entry name" value="PKS_AT"/>
    <property type="match status" value="1"/>
</dbReference>
<dbReference type="GO" id="GO:0006633">
    <property type="term" value="P:fatty acid biosynthetic process"/>
    <property type="evidence" value="ECO:0007669"/>
    <property type="project" value="InterPro"/>
</dbReference>
<keyword evidence="9" id="KW-1185">Reference proteome</keyword>
<dbReference type="SMART" id="SM01294">
    <property type="entry name" value="PKS_PP_betabranch"/>
    <property type="match status" value="1"/>
</dbReference>
<dbReference type="GO" id="GO:0004312">
    <property type="term" value="F:fatty acid synthase activity"/>
    <property type="evidence" value="ECO:0007669"/>
    <property type="project" value="TreeGrafter"/>
</dbReference>
<dbReference type="Pfam" id="PF16197">
    <property type="entry name" value="KAsynt_C_assoc"/>
    <property type="match status" value="1"/>
</dbReference>
<dbReference type="FunFam" id="3.40.47.10:FF:000019">
    <property type="entry name" value="Polyketide synthase type I"/>
    <property type="match status" value="1"/>
</dbReference>
<feature type="domain" description="Ketosynthase family 3 (KS3)" evidence="7">
    <location>
        <begin position="36"/>
        <end position="454"/>
    </location>
</feature>
<accession>A0A3A4KDA7</accession>
<dbReference type="InterPro" id="IPR018201">
    <property type="entry name" value="Ketoacyl_synth_AS"/>
</dbReference>
<dbReference type="GO" id="GO:0005886">
    <property type="term" value="C:plasma membrane"/>
    <property type="evidence" value="ECO:0007669"/>
    <property type="project" value="TreeGrafter"/>
</dbReference>
<dbReference type="CDD" id="cd00833">
    <property type="entry name" value="PKS"/>
    <property type="match status" value="1"/>
</dbReference>
<gene>
    <name evidence="8" type="ORF">D5S18_27030</name>
</gene>
<dbReference type="Proteomes" id="UP000266677">
    <property type="component" value="Unassembled WGS sequence"/>
</dbReference>
<feature type="domain" description="Carrier" evidence="6">
    <location>
        <begin position="1345"/>
        <end position="1433"/>
    </location>
</feature>
<keyword evidence="3" id="KW-0808">Transferase</keyword>
<dbReference type="InterPro" id="IPR013968">
    <property type="entry name" value="PKS_KR"/>
</dbReference>
<dbReference type="SUPFAM" id="SSF53901">
    <property type="entry name" value="Thiolase-like"/>
    <property type="match status" value="1"/>
</dbReference>
<dbReference type="SMART" id="SM00825">
    <property type="entry name" value="PKS_KS"/>
    <property type="match status" value="1"/>
</dbReference>
<dbReference type="InterPro" id="IPR009081">
    <property type="entry name" value="PP-bd_ACP"/>
</dbReference>
<dbReference type="InterPro" id="IPR032821">
    <property type="entry name" value="PKS_assoc"/>
</dbReference>
<dbReference type="Pfam" id="PF02801">
    <property type="entry name" value="Ketoacyl-synt_C"/>
    <property type="match status" value="1"/>
</dbReference>
<dbReference type="InterPro" id="IPR020841">
    <property type="entry name" value="PKS_Beta-ketoAc_synthase_dom"/>
</dbReference>
<evidence type="ECO:0000259" key="6">
    <source>
        <dbReference type="PROSITE" id="PS50075"/>
    </source>
</evidence>
<dbReference type="PANTHER" id="PTHR43775:SF51">
    <property type="entry name" value="INACTIVE PHENOLPHTHIOCEROL SYNTHESIS POLYKETIDE SYNTHASE TYPE I PKS1-RELATED"/>
    <property type="match status" value="1"/>
</dbReference>
<evidence type="ECO:0000313" key="8">
    <source>
        <dbReference type="EMBL" id="RJO70845.1"/>
    </source>
</evidence>
<dbReference type="InterPro" id="IPR016036">
    <property type="entry name" value="Malonyl_transacylase_ACP-bd"/>
</dbReference>
<dbReference type="InterPro" id="IPR014043">
    <property type="entry name" value="Acyl_transferase_dom"/>
</dbReference>
<dbReference type="Pfam" id="PF08659">
    <property type="entry name" value="KR"/>
    <property type="match status" value="1"/>
</dbReference>
<organism evidence="8 9">
    <name type="scientific">Nocardia panacis</name>
    <dbReference type="NCBI Taxonomy" id="2340916"/>
    <lineage>
        <taxon>Bacteria</taxon>
        <taxon>Bacillati</taxon>
        <taxon>Actinomycetota</taxon>
        <taxon>Actinomycetes</taxon>
        <taxon>Mycobacteriales</taxon>
        <taxon>Nocardiaceae</taxon>
        <taxon>Nocardia</taxon>
    </lineage>
</organism>
<dbReference type="GO" id="GO:0005737">
    <property type="term" value="C:cytoplasm"/>
    <property type="evidence" value="ECO:0007669"/>
    <property type="project" value="TreeGrafter"/>
</dbReference>
<dbReference type="EMBL" id="QZFU01000036">
    <property type="protein sequence ID" value="RJO70845.1"/>
    <property type="molecule type" value="Genomic_DNA"/>
</dbReference>
<name>A0A3A4KDA7_9NOCA</name>
<dbReference type="Pfam" id="PF00550">
    <property type="entry name" value="PP-binding"/>
    <property type="match status" value="1"/>
</dbReference>
<keyword evidence="1" id="KW-0596">Phosphopantetheine</keyword>
<dbReference type="Gene3D" id="1.10.1200.10">
    <property type="entry name" value="ACP-like"/>
    <property type="match status" value="1"/>
</dbReference>
<evidence type="ECO:0000256" key="2">
    <source>
        <dbReference type="ARBA" id="ARBA00022553"/>
    </source>
</evidence>
<evidence type="ECO:0000256" key="3">
    <source>
        <dbReference type="ARBA" id="ARBA00022679"/>
    </source>
</evidence>
<dbReference type="InterPro" id="IPR014031">
    <property type="entry name" value="Ketoacyl_synth_C"/>
</dbReference>
<dbReference type="PROSITE" id="PS00606">
    <property type="entry name" value="KS3_1"/>
    <property type="match status" value="1"/>
</dbReference>
<dbReference type="SUPFAM" id="SSF47336">
    <property type="entry name" value="ACP-like"/>
    <property type="match status" value="1"/>
</dbReference>
<dbReference type="GO" id="GO:0031177">
    <property type="term" value="F:phosphopantetheine binding"/>
    <property type="evidence" value="ECO:0007669"/>
    <property type="project" value="InterPro"/>
</dbReference>
<dbReference type="InterPro" id="IPR014030">
    <property type="entry name" value="Ketoacyl_synth_N"/>
</dbReference>
<dbReference type="RefSeq" id="WP_120043902.1">
    <property type="nucleotide sequence ID" value="NZ_QZFU01000036.1"/>
</dbReference>
<evidence type="ECO:0000256" key="4">
    <source>
        <dbReference type="ARBA" id="ARBA00023315"/>
    </source>
</evidence>
<dbReference type="PROSITE" id="PS52004">
    <property type="entry name" value="KS3_2"/>
    <property type="match status" value="1"/>
</dbReference>
<feature type="coiled-coil region" evidence="5">
    <location>
        <begin position="5"/>
        <end position="32"/>
    </location>
</feature>
<dbReference type="Gene3D" id="3.40.366.10">
    <property type="entry name" value="Malonyl-Coenzyme A Acyl Carrier Protein, domain 2"/>
    <property type="match status" value="1"/>
</dbReference>
<dbReference type="InterPro" id="IPR016039">
    <property type="entry name" value="Thiolase-like"/>
</dbReference>
<sequence length="1478" mass="154702">MPNRNDSYDRLLRQALHRIETLERELAAARGADAGREPIAIVGMGCRFPGAPDVAGYWRLLTEGGDAITEVPPDRWDIDAYYDPDPDAPGKMSTRAGGFVGGPAEFDAALFGISAKEADSIDPQQRLLLEVAWEALEDAAIPVRAVPAETGVFVGISNVDYREAMVGAGAQRLDGYFGSGTTTSTASGRLSYFLGATGPALSVDTACSSSAVAIHLAVQNLRAGLCDSALAGGVNRIITPHETISLSKARMMSPDGRCKPFAAAADGYVRGEGCGVLVLRRLSDAERDGNRVLAVVRGTATNQDGHRSGLTVPHGPSQQAVIRAALADGGVAPESVGYVEAHGTGTALGDPIEMAALGAVFGAHPLVVGSVKANIGHLESAAGIAGVIKAVLCVRHGMIPPTLHFDTPNPLIDWDGLPVRVPTELREWSSEGPRVAGVSSFGFSGTNCHVIVEGVPARSAPVLSDDRPAHLLALSGATPEALARGAERMAEFLRGGVDPAQVCFTANSGRSHLTHRRCVVGESAGELADLLAGPDAVRGESAAVAPEVAFLFTGQGAQYPGMGRELYRTQPTFRRAIDACAEILDPLLGRDLVGLLNSESGELDSTGRTQPALFALEYALAELWRSWGVEPSVLLGHSVGELVAACVAGVFSLEDGLRLVAERGRLMQGLPAGGVMVSLRGAPEVVRQVVRDYPLVAVAAINGPQEVVISGDRRQVEAAVAELVRVGLTGRELRVSHAFHSPLMSSIATPLAEAAGRITYAMPRIPLISNVTGELAGAQVCDPEYWVRHAMAPVLFADGLGAAYAAGARAFVEIGPRPVLLGLGRGILPDDVVRLPSLRPDREWAELLGSLAALHVRGVPVDWSAFDGDYRRGREFVAIPSYPFQRERHWFAADSASSDGWLVRTRWAPVDAEPAAVSTESGWVIVCGDDDFAERLALAVDADVSIVGGPGEVARLSARRVVFLADTGAAELPDRVERLTGRLLELVAVLAKSTTPVRLSVVTRGAHVIVPDDRPDPAHTALWGLVRTIAAEYPELAVTAVDFGADPADPDARLLDLANWQGAVRAGVRYAPVLTTGTEPSASMPGSSVRSDGSYLVTGGSGGLGLVVARRLAELGAGCVVLASRSGAVAAEAIAEIRGLGTLVQVVAGDVRVEADVRRMVRTCTDTLPLRGVVHAAGVLDDGPLEDQSPTRIAGVLGPKVRGAWLLDRATRGSSLDFFVAYSSLASLLPTYGSGGYGAANAFLDGLMALRRAQDLPGLAINWGPWAEIGMAAGESAQYEAIGLRTIAPRDGGELAMRLATGPASEAAIGVIPADWGKLARSLIGLVPAGYLTDLAGPQQVAVVAPTLLRELAAAADQREFLDEQVGRILRDVLRSRTPIGPRQGFASLGMDSLLAVEFSERLSVAFEVPLAAIAAFSYPTLEEMVAHLAAELGIDERVAAAEPALSPDHPAPPEPAGASAAELIARAAAKFRQHQNS</sequence>
<reference evidence="8 9" key="1">
    <citation type="submission" date="2018-09" db="EMBL/GenBank/DDBJ databases">
        <title>YIM PH21274 draft genome.</title>
        <authorList>
            <person name="Miao C."/>
        </authorList>
    </citation>
    <scope>NUCLEOTIDE SEQUENCE [LARGE SCALE GENOMIC DNA]</scope>
    <source>
        <strain evidence="8 9">YIM PH 21724</strain>
    </source>
</reference>
<dbReference type="Gene3D" id="3.40.50.720">
    <property type="entry name" value="NAD(P)-binding Rossmann-like Domain"/>
    <property type="match status" value="1"/>
</dbReference>